<feature type="domain" description="J" evidence="2">
    <location>
        <begin position="173"/>
        <end position="229"/>
    </location>
</feature>
<dbReference type="Proteomes" id="UP001595593">
    <property type="component" value="Unassembled WGS sequence"/>
</dbReference>
<reference evidence="4" key="1">
    <citation type="journal article" date="2019" name="Int. J. Syst. Evol. Microbiol.">
        <title>The Global Catalogue of Microorganisms (GCM) 10K type strain sequencing project: providing services to taxonomists for standard genome sequencing and annotation.</title>
        <authorList>
            <consortium name="The Broad Institute Genomics Platform"/>
            <consortium name="The Broad Institute Genome Sequencing Center for Infectious Disease"/>
            <person name="Wu L."/>
            <person name="Ma J."/>
        </authorList>
    </citation>
    <scope>NUCLEOTIDE SEQUENCE [LARGE SCALE GENOMIC DNA]</scope>
    <source>
        <strain evidence="4">KCTC 52094</strain>
    </source>
</reference>
<dbReference type="SMART" id="SM00271">
    <property type="entry name" value="DnaJ"/>
    <property type="match status" value="1"/>
</dbReference>
<keyword evidence="1" id="KW-1133">Transmembrane helix</keyword>
<accession>A0ABV7FUS3</accession>
<keyword evidence="1" id="KW-0812">Transmembrane</keyword>
<comment type="caution">
    <text evidence="3">The sequence shown here is derived from an EMBL/GenBank/DDBJ whole genome shotgun (WGS) entry which is preliminary data.</text>
</comment>
<gene>
    <name evidence="3" type="ORF">ACFOD4_03505</name>
</gene>
<dbReference type="InterPro" id="IPR036869">
    <property type="entry name" value="J_dom_sf"/>
</dbReference>
<evidence type="ECO:0000256" key="1">
    <source>
        <dbReference type="SAM" id="Phobius"/>
    </source>
</evidence>
<evidence type="ECO:0000313" key="3">
    <source>
        <dbReference type="EMBL" id="MFC3124114.1"/>
    </source>
</evidence>
<evidence type="ECO:0000259" key="2">
    <source>
        <dbReference type="PROSITE" id="PS50076"/>
    </source>
</evidence>
<dbReference type="PROSITE" id="PS50076">
    <property type="entry name" value="DNAJ_2"/>
    <property type="match status" value="1"/>
</dbReference>
<feature type="transmembrane region" description="Helical" evidence="1">
    <location>
        <begin position="44"/>
        <end position="72"/>
    </location>
</feature>
<name>A0ABV7FUS3_9PROT</name>
<dbReference type="SUPFAM" id="SSF46565">
    <property type="entry name" value="Chaperone J-domain"/>
    <property type="match status" value="1"/>
</dbReference>
<protein>
    <submittedName>
        <fullName evidence="3">J domain-containing protein</fullName>
    </submittedName>
</protein>
<sequence>MPWLLGAIGVLLLLALAVRGFLVATPAQLRKAGAAILATVGGGLILLLVLSGRVAQALPLLLTFAPMGLGVWRRWRNARRFGASPGASSEVETATLLMRLDHATGLLSGRVRRGPLAGRELGELQLGEILALHADCRAIDLESLPLLESWLDHAHPAWRGMGSADDGPLDTASALKLLGLGEGASESEIRAAHRRLMRGAHPDQGGSAEYASRLNAARDTLLARKTRQG</sequence>
<dbReference type="RefSeq" id="WP_379594351.1">
    <property type="nucleotide sequence ID" value="NZ_JBHRTN010000004.1"/>
</dbReference>
<dbReference type="InterPro" id="IPR001623">
    <property type="entry name" value="DnaJ_domain"/>
</dbReference>
<dbReference type="EMBL" id="JBHRTN010000004">
    <property type="protein sequence ID" value="MFC3124114.1"/>
    <property type="molecule type" value="Genomic_DNA"/>
</dbReference>
<keyword evidence="1" id="KW-0472">Membrane</keyword>
<keyword evidence="4" id="KW-1185">Reference proteome</keyword>
<evidence type="ECO:0000313" key="4">
    <source>
        <dbReference type="Proteomes" id="UP001595593"/>
    </source>
</evidence>
<proteinExistence type="predicted"/>
<dbReference type="Gene3D" id="1.10.287.110">
    <property type="entry name" value="DnaJ domain"/>
    <property type="match status" value="1"/>
</dbReference>
<dbReference type="CDD" id="cd06257">
    <property type="entry name" value="DnaJ"/>
    <property type="match status" value="1"/>
</dbReference>
<organism evidence="3 4">
    <name type="scientific">Teichococcus globiformis</name>
    <dbReference type="NCBI Taxonomy" id="2307229"/>
    <lineage>
        <taxon>Bacteria</taxon>
        <taxon>Pseudomonadati</taxon>
        <taxon>Pseudomonadota</taxon>
        <taxon>Alphaproteobacteria</taxon>
        <taxon>Acetobacterales</taxon>
        <taxon>Roseomonadaceae</taxon>
        <taxon>Roseomonas</taxon>
    </lineage>
</organism>